<feature type="domain" description="Heterokaryon incompatibility" evidence="2">
    <location>
        <begin position="121"/>
        <end position="279"/>
    </location>
</feature>
<proteinExistence type="predicted"/>
<dbReference type="InterPro" id="IPR052895">
    <property type="entry name" value="HetReg/Transcr_Mod"/>
</dbReference>
<dbReference type="AlphaFoldDB" id="A0AAN7VUY3"/>
<evidence type="ECO:0000313" key="4">
    <source>
        <dbReference type="Proteomes" id="UP001310594"/>
    </source>
</evidence>
<dbReference type="Pfam" id="PF06985">
    <property type="entry name" value="HET"/>
    <property type="match status" value="1"/>
</dbReference>
<evidence type="ECO:0000313" key="3">
    <source>
        <dbReference type="EMBL" id="KAK5704954.1"/>
    </source>
</evidence>
<sequence length="586" mass="66570">MACTTQARADDIPVARLPSDVSPAWRPTRTQHSALLQLSTDTFQQHARTNNPAFVWSRIDSGSHFRLLTIIPGRPRPEDRPADAQYSPYRPSQGSGHERIPEYETLECTLHDVERGKSPAYTAISYTWGDTAKQAAHITCNLQAMDVTENCYVVLSTLRRLGLYGPFWLDAICIAQSDTLERSAQVTRMGDIFREAPSTIVFLCEQPYDGGRAPAVALPALRYLPGDIEELRSMSGSELYDDYASLERSSQETAKRGTMLRPEIFYYSPWFTRTWIVEELMLARQLDFVTEDSENLVPWSIVLKAYRRWRERSLLSDIPDIILMRHSRLKNRSSSAPQNIQCDTRSSVTSRINDSIVPGTTAFDPQRLFDVLEATRHFKCSDRKDKLFAVLPLFSNTPDLLRPDYLQSTSEVYRNLTWSFLQHNVSDILSLASFHHSHGGLSWVVDWSDATPQAQRLIHYHHGMEWSAGCWPDRREVYCLLSSDDRALTLRGRSVGQVGMNNRVKLGDGGSAQIRTRQYAARPGDLACIFLGFKVPFMLRYDDGILRLVDECEIEGIMENQALKDVDRATAYDVDPTGPLEDFEIN</sequence>
<protein>
    <recommendedName>
        <fullName evidence="2">Heterokaryon incompatibility domain-containing protein</fullName>
    </recommendedName>
</protein>
<reference evidence="3" key="1">
    <citation type="submission" date="2023-08" db="EMBL/GenBank/DDBJ databases">
        <title>Black Yeasts Isolated from many extreme environments.</title>
        <authorList>
            <person name="Coleine C."/>
            <person name="Stajich J.E."/>
            <person name="Selbmann L."/>
        </authorList>
    </citation>
    <scope>NUCLEOTIDE SEQUENCE</scope>
    <source>
        <strain evidence="3">CCFEE 5810</strain>
    </source>
</reference>
<accession>A0AAN7VUY3</accession>
<name>A0AAN7VUY3_9PEZI</name>
<organism evidence="3 4">
    <name type="scientific">Elasticomyces elasticus</name>
    <dbReference type="NCBI Taxonomy" id="574655"/>
    <lineage>
        <taxon>Eukaryota</taxon>
        <taxon>Fungi</taxon>
        <taxon>Dikarya</taxon>
        <taxon>Ascomycota</taxon>
        <taxon>Pezizomycotina</taxon>
        <taxon>Dothideomycetes</taxon>
        <taxon>Dothideomycetidae</taxon>
        <taxon>Mycosphaerellales</taxon>
        <taxon>Teratosphaeriaceae</taxon>
        <taxon>Elasticomyces</taxon>
    </lineage>
</organism>
<dbReference type="PANTHER" id="PTHR24148:SF64">
    <property type="entry name" value="HETEROKARYON INCOMPATIBILITY DOMAIN-CONTAINING PROTEIN"/>
    <property type="match status" value="1"/>
</dbReference>
<gene>
    <name evidence="3" type="ORF">LTR97_002068</name>
</gene>
<feature type="region of interest" description="Disordered" evidence="1">
    <location>
        <begin position="72"/>
        <end position="98"/>
    </location>
</feature>
<dbReference type="PANTHER" id="PTHR24148">
    <property type="entry name" value="ANKYRIN REPEAT DOMAIN-CONTAINING PROTEIN 39 HOMOLOG-RELATED"/>
    <property type="match status" value="1"/>
</dbReference>
<comment type="caution">
    <text evidence="3">The sequence shown here is derived from an EMBL/GenBank/DDBJ whole genome shotgun (WGS) entry which is preliminary data.</text>
</comment>
<dbReference type="InterPro" id="IPR010730">
    <property type="entry name" value="HET"/>
</dbReference>
<evidence type="ECO:0000259" key="2">
    <source>
        <dbReference type="Pfam" id="PF06985"/>
    </source>
</evidence>
<evidence type="ECO:0000256" key="1">
    <source>
        <dbReference type="SAM" id="MobiDB-lite"/>
    </source>
</evidence>
<dbReference type="Proteomes" id="UP001310594">
    <property type="component" value="Unassembled WGS sequence"/>
</dbReference>
<dbReference type="EMBL" id="JAVRQU010000003">
    <property type="protein sequence ID" value="KAK5704954.1"/>
    <property type="molecule type" value="Genomic_DNA"/>
</dbReference>